<keyword evidence="4" id="KW-0862">Zinc</keyword>
<keyword evidence="3 7" id="KW-0863">Zinc-finger</keyword>
<name>A0ABP1PN85_9HEXA</name>
<evidence type="ECO:0000256" key="2">
    <source>
        <dbReference type="ARBA" id="ARBA00022737"/>
    </source>
</evidence>
<dbReference type="InterPro" id="IPR013087">
    <property type="entry name" value="Znf_C2H2_type"/>
</dbReference>
<comment type="caution">
    <text evidence="9">The sequence shown here is derived from an EMBL/GenBank/DDBJ whole genome shotgun (WGS) entry which is preliminary data.</text>
</comment>
<comment type="similarity">
    <text evidence="6">Belongs to the snail C2H2-type zinc-finger protein family.</text>
</comment>
<dbReference type="EMBL" id="CAXLJM020000004">
    <property type="protein sequence ID" value="CAL8069638.1"/>
    <property type="molecule type" value="Genomic_DNA"/>
</dbReference>
<feature type="domain" description="C2H2-type" evidence="8">
    <location>
        <begin position="131"/>
        <end position="158"/>
    </location>
</feature>
<sequence>MYTCQDFEEVDDGVQRATYATLSTTPVINTIYRGNVIVSRDQYSSGGAQYEVSSNALSSSSATGIHNATSNDEVCMKSTQDVLNDNVVAAGTIRSTSPLQTDPIEDENVHKKTATTDCAENESVPKKPPKFICNHCNKGFRHKSYYDYHLRTHTGDRPFQCTICNKGFFERSKLNRHLSSCHNINTSIYEDDIQEVKSHNCPHCEKSFSRNSGLKAHLLAHEGSRPFPCTQCDKWFSGLTALKNHEATHQGVKGILCDICGKAFLLKKYLDLHLKTTHKKEQRKHRCPRCRKEFHSAKDLKRHQLMHSNERRYSCRLCNTSFKRKDNLNRHLKLTHLITTEQIHQDSSTAVLEITSSHQPTVTHDLSNQPTHTAPLPPPLNHQVSVIKSTHEVMMSIARGIRYN</sequence>
<feature type="domain" description="C2H2-type" evidence="8">
    <location>
        <begin position="255"/>
        <end position="283"/>
    </location>
</feature>
<dbReference type="PANTHER" id="PTHR24388:SF104">
    <property type="entry name" value="AT-RICH BINDING PROTEIN-RELATED"/>
    <property type="match status" value="1"/>
</dbReference>
<feature type="domain" description="C2H2-type" evidence="8">
    <location>
        <begin position="159"/>
        <end position="187"/>
    </location>
</feature>
<evidence type="ECO:0000256" key="7">
    <source>
        <dbReference type="PROSITE-ProRule" id="PRU00042"/>
    </source>
</evidence>
<evidence type="ECO:0000313" key="9">
    <source>
        <dbReference type="EMBL" id="CAL8069638.1"/>
    </source>
</evidence>
<evidence type="ECO:0000256" key="6">
    <source>
        <dbReference type="ARBA" id="ARBA00037948"/>
    </source>
</evidence>
<proteinExistence type="inferred from homology"/>
<dbReference type="Gene3D" id="3.30.160.60">
    <property type="entry name" value="Classic Zinc Finger"/>
    <property type="match status" value="7"/>
</dbReference>
<dbReference type="PROSITE" id="PS00028">
    <property type="entry name" value="ZINC_FINGER_C2H2_1"/>
    <property type="match status" value="7"/>
</dbReference>
<keyword evidence="10" id="KW-1185">Reference proteome</keyword>
<feature type="domain" description="C2H2-type" evidence="8">
    <location>
        <begin position="285"/>
        <end position="312"/>
    </location>
</feature>
<organism evidence="9 10">
    <name type="scientific">Orchesella dallaii</name>
    <dbReference type="NCBI Taxonomy" id="48710"/>
    <lineage>
        <taxon>Eukaryota</taxon>
        <taxon>Metazoa</taxon>
        <taxon>Ecdysozoa</taxon>
        <taxon>Arthropoda</taxon>
        <taxon>Hexapoda</taxon>
        <taxon>Collembola</taxon>
        <taxon>Entomobryomorpha</taxon>
        <taxon>Entomobryoidea</taxon>
        <taxon>Orchesellidae</taxon>
        <taxon>Orchesellinae</taxon>
        <taxon>Orchesella</taxon>
    </lineage>
</organism>
<dbReference type="Proteomes" id="UP001642540">
    <property type="component" value="Unassembled WGS sequence"/>
</dbReference>
<dbReference type="Pfam" id="PF00096">
    <property type="entry name" value="zf-C2H2"/>
    <property type="match status" value="4"/>
</dbReference>
<evidence type="ECO:0000256" key="3">
    <source>
        <dbReference type="ARBA" id="ARBA00022771"/>
    </source>
</evidence>
<keyword evidence="1" id="KW-0479">Metal-binding</keyword>
<feature type="domain" description="C2H2-type" evidence="8">
    <location>
        <begin position="227"/>
        <end position="254"/>
    </location>
</feature>
<evidence type="ECO:0000256" key="5">
    <source>
        <dbReference type="ARBA" id="ARBA00023242"/>
    </source>
</evidence>
<evidence type="ECO:0000313" key="10">
    <source>
        <dbReference type="Proteomes" id="UP001642540"/>
    </source>
</evidence>
<dbReference type="InterPro" id="IPR050527">
    <property type="entry name" value="Snail/Krueppel_Znf"/>
</dbReference>
<dbReference type="Pfam" id="PF13894">
    <property type="entry name" value="zf-C2H2_4"/>
    <property type="match status" value="1"/>
</dbReference>
<dbReference type="PANTHER" id="PTHR24388">
    <property type="entry name" value="ZINC FINGER PROTEIN"/>
    <property type="match status" value="1"/>
</dbReference>
<gene>
    <name evidence="9" type="ORF">ODALV1_LOCUS875</name>
</gene>
<reference evidence="9 10" key="1">
    <citation type="submission" date="2024-08" db="EMBL/GenBank/DDBJ databases">
        <authorList>
            <person name="Cucini C."/>
            <person name="Frati F."/>
        </authorList>
    </citation>
    <scope>NUCLEOTIDE SEQUENCE [LARGE SCALE GENOMIC DNA]</scope>
</reference>
<evidence type="ECO:0000256" key="1">
    <source>
        <dbReference type="ARBA" id="ARBA00022723"/>
    </source>
</evidence>
<accession>A0ABP1PN85</accession>
<dbReference type="SUPFAM" id="SSF57667">
    <property type="entry name" value="beta-beta-alpha zinc fingers"/>
    <property type="match status" value="4"/>
</dbReference>
<evidence type="ECO:0000256" key="4">
    <source>
        <dbReference type="ARBA" id="ARBA00022833"/>
    </source>
</evidence>
<feature type="domain" description="C2H2-type" evidence="8">
    <location>
        <begin position="199"/>
        <end position="226"/>
    </location>
</feature>
<feature type="domain" description="C2H2-type" evidence="8">
    <location>
        <begin position="313"/>
        <end position="336"/>
    </location>
</feature>
<protein>
    <recommendedName>
        <fullName evidence="8">C2H2-type domain-containing protein</fullName>
    </recommendedName>
</protein>
<keyword evidence="5" id="KW-0539">Nucleus</keyword>
<dbReference type="InterPro" id="IPR036236">
    <property type="entry name" value="Znf_C2H2_sf"/>
</dbReference>
<dbReference type="SMART" id="SM00355">
    <property type="entry name" value="ZnF_C2H2"/>
    <property type="match status" value="7"/>
</dbReference>
<evidence type="ECO:0000259" key="8">
    <source>
        <dbReference type="PROSITE" id="PS50157"/>
    </source>
</evidence>
<keyword evidence="2" id="KW-0677">Repeat</keyword>
<dbReference type="PROSITE" id="PS50157">
    <property type="entry name" value="ZINC_FINGER_C2H2_2"/>
    <property type="match status" value="7"/>
</dbReference>